<evidence type="ECO:0000256" key="1">
    <source>
        <dbReference type="ARBA" id="ARBA00023015"/>
    </source>
</evidence>
<sequence>MHESRLFKILYYLLDRGKTTAAELAAQFEVSVRTIYRDIDALSSAGIPIYSVQGKGGGIFLLEGYVMDKTFISAEEQQQLMMALQSLPAASQEISSLLSKLGAMFQQNTRDWVQVDFSRWGSTESDRKKFSLIKNAILNRQCLSFHYFNSAGQGTDRKVRPARLLYKANAWYLQALCLLKNDYRTFKINRMDHIQLLDEYFHESLHPPDAEPLEKAPSYPLIRLRFRAAAAYRVFDEFDMKDIEIQDNGDLIVSQYMPEDAWLYGYLLSFGGHVDILEPKRVQMKLAETAAEMWRKYANPDNT</sequence>
<feature type="domain" description="HTH deoR-type" evidence="3">
    <location>
        <begin position="2"/>
        <end position="60"/>
    </location>
</feature>
<dbReference type="InterPro" id="IPR028349">
    <property type="entry name" value="PafC-like"/>
</dbReference>
<dbReference type="SUPFAM" id="SSF46785">
    <property type="entry name" value="Winged helix' DNA-binding domain"/>
    <property type="match status" value="1"/>
</dbReference>
<dbReference type="PIRSF" id="PIRSF016838">
    <property type="entry name" value="PafC"/>
    <property type="match status" value="1"/>
</dbReference>
<dbReference type="InterPro" id="IPR026881">
    <property type="entry name" value="WYL_dom"/>
</dbReference>
<reference evidence="4" key="1">
    <citation type="journal article" date="2022" name="Cell">
        <title>Design, construction, and in vivo augmentation of a complex gut microbiome.</title>
        <authorList>
            <person name="Cheng A.G."/>
            <person name="Ho P.Y."/>
            <person name="Aranda-Diaz A."/>
            <person name="Jain S."/>
            <person name="Yu F.B."/>
            <person name="Meng X."/>
            <person name="Wang M."/>
            <person name="Iakiviak M."/>
            <person name="Nagashima K."/>
            <person name="Zhao A."/>
            <person name="Murugkar P."/>
            <person name="Patil A."/>
            <person name="Atabakhsh K."/>
            <person name="Weakley A."/>
            <person name="Yan J."/>
            <person name="Brumbaugh A.R."/>
            <person name="Higginbottom S."/>
            <person name="Dimas A."/>
            <person name="Shiver A.L."/>
            <person name="Deutschbauer A."/>
            <person name="Neff N."/>
            <person name="Sonnenburg J.L."/>
            <person name="Huang K.C."/>
            <person name="Fischbach M.A."/>
        </authorList>
    </citation>
    <scope>NUCLEOTIDE SEQUENCE</scope>
    <source>
        <strain evidence="4">DSM 19829</strain>
    </source>
</reference>
<protein>
    <submittedName>
        <fullName evidence="4">YafY family transcriptional regulator</fullName>
    </submittedName>
</protein>
<gene>
    <name evidence="4" type="ORF">NQ502_06635</name>
</gene>
<keyword evidence="5" id="KW-1185">Reference proteome</keyword>
<dbReference type="PANTHER" id="PTHR34580">
    <property type="match status" value="1"/>
</dbReference>
<dbReference type="Pfam" id="PF25583">
    <property type="entry name" value="WCX"/>
    <property type="match status" value="1"/>
</dbReference>
<dbReference type="PROSITE" id="PS52050">
    <property type="entry name" value="WYL"/>
    <property type="match status" value="1"/>
</dbReference>
<dbReference type="EMBL" id="CP102290">
    <property type="protein sequence ID" value="UWP60704.1"/>
    <property type="molecule type" value="Genomic_DNA"/>
</dbReference>
<dbReference type="Pfam" id="PF08279">
    <property type="entry name" value="HTH_11"/>
    <property type="match status" value="1"/>
</dbReference>
<evidence type="ECO:0000313" key="5">
    <source>
        <dbReference type="Proteomes" id="UP001060164"/>
    </source>
</evidence>
<keyword evidence="2" id="KW-0804">Transcription</keyword>
<dbReference type="InterPro" id="IPR001034">
    <property type="entry name" value="DeoR_HTH"/>
</dbReference>
<dbReference type="PROSITE" id="PS51000">
    <property type="entry name" value="HTH_DEOR_2"/>
    <property type="match status" value="1"/>
</dbReference>
<dbReference type="InterPro" id="IPR036388">
    <property type="entry name" value="WH-like_DNA-bd_sf"/>
</dbReference>
<dbReference type="Pfam" id="PF13280">
    <property type="entry name" value="WYL"/>
    <property type="match status" value="1"/>
</dbReference>
<name>A0ABY5VJB5_9FIRM</name>
<evidence type="ECO:0000259" key="3">
    <source>
        <dbReference type="PROSITE" id="PS51000"/>
    </source>
</evidence>
<organism evidence="4 5">
    <name type="scientific">Ruminococcus gauvreauii</name>
    <dbReference type="NCBI Taxonomy" id="438033"/>
    <lineage>
        <taxon>Bacteria</taxon>
        <taxon>Bacillati</taxon>
        <taxon>Bacillota</taxon>
        <taxon>Clostridia</taxon>
        <taxon>Eubacteriales</taxon>
        <taxon>Oscillospiraceae</taxon>
        <taxon>Ruminococcus</taxon>
    </lineage>
</organism>
<dbReference type="InterPro" id="IPR051534">
    <property type="entry name" value="CBASS_pafABC_assoc_protein"/>
</dbReference>
<dbReference type="InterPro" id="IPR013196">
    <property type="entry name" value="HTH_11"/>
</dbReference>
<evidence type="ECO:0000256" key="2">
    <source>
        <dbReference type="ARBA" id="ARBA00023163"/>
    </source>
</evidence>
<dbReference type="Proteomes" id="UP001060164">
    <property type="component" value="Chromosome"/>
</dbReference>
<dbReference type="InterPro" id="IPR036390">
    <property type="entry name" value="WH_DNA-bd_sf"/>
</dbReference>
<evidence type="ECO:0000313" key="4">
    <source>
        <dbReference type="EMBL" id="UWP60704.1"/>
    </source>
</evidence>
<dbReference type="RefSeq" id="WP_028530380.1">
    <property type="nucleotide sequence ID" value="NZ_CABLBR010000002.1"/>
</dbReference>
<dbReference type="PANTHER" id="PTHR34580:SF1">
    <property type="entry name" value="PROTEIN PAFC"/>
    <property type="match status" value="1"/>
</dbReference>
<dbReference type="InterPro" id="IPR057727">
    <property type="entry name" value="WCX_dom"/>
</dbReference>
<accession>A0ABY5VJB5</accession>
<dbReference type="Gene3D" id="1.10.10.10">
    <property type="entry name" value="Winged helix-like DNA-binding domain superfamily/Winged helix DNA-binding domain"/>
    <property type="match status" value="1"/>
</dbReference>
<proteinExistence type="predicted"/>
<keyword evidence="1" id="KW-0805">Transcription regulation</keyword>